<dbReference type="Proteomes" id="UP000241647">
    <property type="component" value="Unassembled WGS sequence"/>
</dbReference>
<accession>A0A2T2YUN7</accession>
<keyword evidence="2" id="KW-0813">Transport</keyword>
<evidence type="ECO:0000256" key="1">
    <source>
        <dbReference type="ARBA" id="ARBA00005850"/>
    </source>
</evidence>
<evidence type="ECO:0000313" key="5">
    <source>
        <dbReference type="Proteomes" id="UP000241647"/>
    </source>
</evidence>
<name>A0A2T2YUN7_9NOCA</name>
<gene>
    <name evidence="4" type="ORF">C8259_27375</name>
</gene>
<reference evidence="4 5" key="1">
    <citation type="submission" date="2018-02" db="EMBL/GenBank/DDBJ databases">
        <title>8 Nocardia nova and 1 Nocardia cyriacigeorgica strain used for evolution to TMP-SMX.</title>
        <authorList>
            <person name="Mehta H."/>
            <person name="Weng J."/>
            <person name="Shamoo Y."/>
        </authorList>
    </citation>
    <scope>NUCLEOTIDE SEQUENCE [LARGE SCALE GENOMIC DNA]</scope>
    <source>
        <strain evidence="4 5">ATCC 33727</strain>
    </source>
</reference>
<evidence type="ECO:0000256" key="3">
    <source>
        <dbReference type="ARBA" id="ARBA00023065"/>
    </source>
</evidence>
<organism evidence="4 5">
    <name type="scientific">Nocardia nova</name>
    <dbReference type="NCBI Taxonomy" id="37330"/>
    <lineage>
        <taxon>Bacteria</taxon>
        <taxon>Bacillati</taxon>
        <taxon>Actinomycetota</taxon>
        <taxon>Actinomycetes</taxon>
        <taxon>Mycobacteriales</taxon>
        <taxon>Nocardiaceae</taxon>
        <taxon>Nocardia</taxon>
    </lineage>
</organism>
<sequence length="230" mass="24997">MAGAARVAHRGIDHAARSAPRIAWCRLMAALPIPPGRAGRLWLRGRLEAAATAVALLERKQALLEKEHRMLLARCEATRADWIAADAAARRWYQRAVLSGGRRPLTLATPLQPCDVTVTATTVVGVRYPVLTECVFPPVDDDTVITDAALPAAADAARDAIRAAASHATAAAAARIVENELAATRVRVQALRHRRVPQLQSALAELELSLEERERAERIPFLRRPDVSGR</sequence>
<dbReference type="EMBL" id="PYHS01000018">
    <property type="protein sequence ID" value="PSR59220.1"/>
    <property type="molecule type" value="Genomic_DNA"/>
</dbReference>
<dbReference type="InterPro" id="IPR002699">
    <property type="entry name" value="V_ATPase_D"/>
</dbReference>
<proteinExistence type="inferred from homology"/>
<evidence type="ECO:0000256" key="2">
    <source>
        <dbReference type="ARBA" id="ARBA00022448"/>
    </source>
</evidence>
<comment type="similarity">
    <text evidence="1">Belongs to the V-ATPase D subunit family.</text>
</comment>
<protein>
    <submittedName>
        <fullName evidence="4">V-type ATPase, D subunit</fullName>
    </submittedName>
</protein>
<dbReference type="AlphaFoldDB" id="A0A2T2YUN7"/>
<dbReference type="GO" id="GO:0046961">
    <property type="term" value="F:proton-transporting ATPase activity, rotational mechanism"/>
    <property type="evidence" value="ECO:0007669"/>
    <property type="project" value="InterPro"/>
</dbReference>
<dbReference type="Gene3D" id="1.10.287.3240">
    <property type="match status" value="1"/>
</dbReference>
<comment type="caution">
    <text evidence="4">The sequence shown here is derived from an EMBL/GenBank/DDBJ whole genome shotgun (WGS) entry which is preliminary data.</text>
</comment>
<dbReference type="Pfam" id="PF01813">
    <property type="entry name" value="ATP-synt_D"/>
    <property type="match status" value="1"/>
</dbReference>
<keyword evidence="3" id="KW-0406">Ion transport</keyword>
<evidence type="ECO:0000313" key="4">
    <source>
        <dbReference type="EMBL" id="PSR59220.1"/>
    </source>
</evidence>